<feature type="region of interest" description="Disordered" evidence="1">
    <location>
        <begin position="276"/>
        <end position="394"/>
    </location>
</feature>
<dbReference type="InterPro" id="IPR008979">
    <property type="entry name" value="Galactose-bd-like_sf"/>
</dbReference>
<sequence>MRPPSPGDAGQTAGAMCFRRLVSGRPSVLAEDQGWKEWNRLHYNTIEQNWFKDFNTVESIHIQLTFNQPHVITGVATQGVATCGSSSSSCSVENFTLLYEDGPSGTYVTAGTFEAVVSRLDVTTPRVNMLQPHITTAKLKFMVKSFVTFPVLKVEVLGCSVAEHEAMPAKLNHCYLDDVNSESFTDIGGISAHVHHCESACKKHSFYAKDPSVPNKCWCVRGPFGTYGQVEPDNDSCCVSPFNNGNITGRFIYVAGQGTPPELNAECAEHVTTYPATTHPATTQPTRTLPAPTQPATTQPATTQPATTQPATTQPATTQPATTQPATTQPGTTQPATTQPGTTQPATTQPATTQPTTTQPATTQPGTTQPGTTQPATTQPARTTTAKPKIPRNV</sequence>
<evidence type="ECO:0000313" key="2">
    <source>
        <dbReference type="Proteomes" id="UP000695022"/>
    </source>
</evidence>
<dbReference type="SUPFAM" id="SSF49785">
    <property type="entry name" value="Galactose-binding domain-like"/>
    <property type="match status" value="1"/>
</dbReference>
<dbReference type="PANTHER" id="PTHR21523">
    <property type="match status" value="1"/>
</dbReference>
<evidence type="ECO:0000256" key="1">
    <source>
        <dbReference type="SAM" id="MobiDB-lite"/>
    </source>
</evidence>
<reference evidence="3" key="1">
    <citation type="submission" date="2025-08" db="UniProtKB">
        <authorList>
            <consortium name="RefSeq"/>
        </authorList>
    </citation>
    <scope>IDENTIFICATION</scope>
</reference>
<dbReference type="PANTHER" id="PTHR21523:SF47">
    <property type="entry name" value="SALIVARY GLUE PROTEIN SGS-3"/>
    <property type="match status" value="1"/>
</dbReference>
<dbReference type="Gene3D" id="2.60.120.260">
    <property type="entry name" value="Galactose-binding domain-like"/>
    <property type="match status" value="1"/>
</dbReference>
<dbReference type="GeneID" id="106806783"/>
<evidence type="ECO:0000313" key="3">
    <source>
        <dbReference type="RefSeq" id="XP_014664341.1"/>
    </source>
</evidence>
<feature type="compositionally biased region" description="Low complexity" evidence="1">
    <location>
        <begin position="276"/>
        <end position="386"/>
    </location>
</feature>
<protein>
    <submittedName>
        <fullName evidence="3">Early nodulin-like protein 2</fullName>
    </submittedName>
</protein>
<name>A0ABM1DWM0_PRICU</name>
<keyword evidence="2" id="KW-1185">Reference proteome</keyword>
<accession>A0ABM1DWM0</accession>
<proteinExistence type="predicted"/>
<organism evidence="2 3">
    <name type="scientific">Priapulus caudatus</name>
    <name type="common">Priapulid worm</name>
    <dbReference type="NCBI Taxonomy" id="37621"/>
    <lineage>
        <taxon>Eukaryota</taxon>
        <taxon>Metazoa</taxon>
        <taxon>Ecdysozoa</taxon>
        <taxon>Scalidophora</taxon>
        <taxon>Priapulida</taxon>
        <taxon>Priapulimorpha</taxon>
        <taxon>Priapulimorphida</taxon>
        <taxon>Priapulidae</taxon>
        <taxon>Priapulus</taxon>
    </lineage>
</organism>
<dbReference type="RefSeq" id="XP_014664341.1">
    <property type="nucleotide sequence ID" value="XM_014808855.1"/>
</dbReference>
<gene>
    <name evidence="3" type="primary">LOC106806783</name>
</gene>
<dbReference type="Proteomes" id="UP000695022">
    <property type="component" value="Unplaced"/>
</dbReference>